<sequence length="162" mass="17152">MKFTSTFALLGMLQAVLAQSLAPSPTESIGCEPHGDHWYALRGRPPYRSRRALYPAPAPTVSTPVEEDHDHEDEEDHDHEGGESASLSPSPTESIGCEPHGDHWHCEGPRVTDGAEQPTSTDDDAASETTPIVQVPTGAAAGLQIGSFVPVVAVAIFAQAAF</sequence>
<dbReference type="EMBL" id="CALLCH030000007">
    <property type="protein sequence ID" value="CAI4213130.1"/>
    <property type="molecule type" value="Genomic_DNA"/>
</dbReference>
<organism evidence="3 4">
    <name type="scientific">Parascedosporium putredinis</name>
    <dbReference type="NCBI Taxonomy" id="1442378"/>
    <lineage>
        <taxon>Eukaryota</taxon>
        <taxon>Fungi</taxon>
        <taxon>Dikarya</taxon>
        <taxon>Ascomycota</taxon>
        <taxon>Pezizomycotina</taxon>
        <taxon>Sordariomycetes</taxon>
        <taxon>Hypocreomycetidae</taxon>
        <taxon>Microascales</taxon>
        <taxon>Microascaceae</taxon>
        <taxon>Parascedosporium</taxon>
    </lineage>
</organism>
<dbReference type="Proteomes" id="UP000838763">
    <property type="component" value="Unassembled WGS sequence"/>
</dbReference>
<feature type="compositionally biased region" description="Basic and acidic residues" evidence="1">
    <location>
        <begin position="99"/>
        <end position="110"/>
    </location>
</feature>
<proteinExistence type="predicted"/>
<evidence type="ECO:0000313" key="4">
    <source>
        <dbReference type="Proteomes" id="UP000838763"/>
    </source>
</evidence>
<evidence type="ECO:0000256" key="2">
    <source>
        <dbReference type="SAM" id="SignalP"/>
    </source>
</evidence>
<evidence type="ECO:0000256" key="1">
    <source>
        <dbReference type="SAM" id="MobiDB-lite"/>
    </source>
</evidence>
<keyword evidence="4" id="KW-1185">Reference proteome</keyword>
<dbReference type="AlphaFoldDB" id="A0A9P1H029"/>
<feature type="chain" id="PRO_5040325953" evidence="2">
    <location>
        <begin position="19"/>
        <end position="162"/>
    </location>
</feature>
<gene>
    <name evidence="3" type="ORF">PPNO1_LOCUS2881</name>
</gene>
<feature type="compositionally biased region" description="Acidic residues" evidence="1">
    <location>
        <begin position="65"/>
        <end position="77"/>
    </location>
</feature>
<comment type="caution">
    <text evidence="3">The sequence shown here is derived from an EMBL/GenBank/DDBJ whole genome shotgun (WGS) entry which is preliminary data.</text>
</comment>
<accession>A0A9P1H029</accession>
<dbReference type="OrthoDB" id="5362269at2759"/>
<keyword evidence="2" id="KW-0732">Signal</keyword>
<feature type="signal peptide" evidence="2">
    <location>
        <begin position="1"/>
        <end position="18"/>
    </location>
</feature>
<name>A0A9P1H029_9PEZI</name>
<protein>
    <submittedName>
        <fullName evidence="3">Uncharacterized protein</fullName>
    </submittedName>
</protein>
<evidence type="ECO:0000313" key="3">
    <source>
        <dbReference type="EMBL" id="CAI4213130.1"/>
    </source>
</evidence>
<feature type="region of interest" description="Disordered" evidence="1">
    <location>
        <begin position="50"/>
        <end position="128"/>
    </location>
</feature>
<reference evidence="3" key="1">
    <citation type="submission" date="2022-11" db="EMBL/GenBank/DDBJ databases">
        <authorList>
            <person name="Scott C."/>
            <person name="Bruce N."/>
        </authorList>
    </citation>
    <scope>NUCLEOTIDE SEQUENCE</scope>
</reference>